<keyword evidence="4 10" id="KW-0812">Transmembrane</keyword>
<evidence type="ECO:0000313" key="15">
    <source>
        <dbReference type="Proteomes" id="UP001153069"/>
    </source>
</evidence>
<sequence length="1043" mass="115986">MPNNEEVDQSGAEPSRFDEARRFLPKEQKDEELIRLALHKNSFFTCLDEEQVQRFIQVAEVKRYSAGETIILEGCVDEFEVDQDVSVEQDGVDNNENIQGIEDPAGTDETPISEEGFVLVESAVGAGTEEGEDSQPMHPKERLEQEGLITTRPPQSATSTVDSSDDDSEQERIRLPLQEPTKDDSTLDNRNPKADREIPFPPPIYTSSQDDNLEPPPPRSGVPSYIYIVRSGQADVLYSQNVNPASLGTGTVFGEGGFLFGRQHSASVVAAENENMECFVVDAATFRNFVLPSDNMTKLYQRHARHVDNETNTRYMTMQDFVRSCLEPLRDVAPSSEQEREEVQSNGLDASNVPIQDPLDGVRIANIFYVLRNNQAHQHFRSFSKLEYQKISLADFCLFHLLMARPDPEVDITFLLIDERKRGVIYKEDLAKFLTRSSLVDSSDFTFDMDSEFIARHFGGGKHGQQSKQRGIRQQQFSQFMVDLRREIGQQIFLQEVQKNGTPEGYLPPAGFVRVLKKACGWRVPQGVANRLETIYQMHPSDKNEMDDNHQESEDSTEAQIELRRPRDHYFSYCDFLAYQDVLGQLSGICNLIDRAETIKKGPVSVDDFKVANRVLGMGGQLSRRQVEIIFQLFDLNGDGFVSHEDTVAVAGDEFSQRIDAVAGRQGVLTFAPPPKYNNEAGRKSTESNDVLTLLQNFSLTSIAGCIGVFALAPLDLVKTRLMNERVALNGPRMYQGSVDCLRVAMVSEGYSALYRGLLPQLIGVAPEKAIKLVVNDLLHQSLGVGETDQKRTATHFLKEMLAGGCAGACQLLVTNPTEIVKIRMQLQGETARLLRAKGYDNPVPQSLQAVVRNLGYSGLFMGARACLLRDIPFGAIYFPTYSFLKESFSSGPEDTSPSTSATNLLLAGTIAGVPASFLTTPADVIKTRLQAIPRPGEAEYAGIRDCFTKVYNREGPAAFFKGWGMRVARISPQFGISLVAYEQLSQLLGAKGFLPPTTVPVNPKDYWEAFPTRAIKSKSDDTDRLLKNLGANSLRPGGPWNN</sequence>
<evidence type="ECO:0000256" key="11">
    <source>
        <dbReference type="SAM" id="MobiDB-lite"/>
    </source>
</evidence>
<dbReference type="SUPFAM" id="SSF47473">
    <property type="entry name" value="EF-hand"/>
    <property type="match status" value="2"/>
</dbReference>
<feature type="compositionally biased region" description="Basic and acidic residues" evidence="11">
    <location>
        <begin position="170"/>
        <end position="198"/>
    </location>
</feature>
<proteinExistence type="inferred from homology"/>
<evidence type="ECO:0000259" key="12">
    <source>
        <dbReference type="PROSITE" id="PS50042"/>
    </source>
</evidence>
<evidence type="ECO:0000256" key="10">
    <source>
        <dbReference type="PROSITE-ProRule" id="PRU00282"/>
    </source>
</evidence>
<evidence type="ECO:0000259" key="13">
    <source>
        <dbReference type="PROSITE" id="PS50222"/>
    </source>
</evidence>
<evidence type="ECO:0000256" key="7">
    <source>
        <dbReference type="ARBA" id="ARBA00022989"/>
    </source>
</evidence>
<comment type="caution">
    <text evidence="14">The sequence shown here is derived from an EMBL/GenBank/DDBJ whole genome shotgun (WGS) entry which is preliminary data.</text>
</comment>
<evidence type="ECO:0000256" key="6">
    <source>
        <dbReference type="ARBA" id="ARBA00022792"/>
    </source>
</evidence>
<evidence type="ECO:0000256" key="1">
    <source>
        <dbReference type="ARBA" id="ARBA00004448"/>
    </source>
</evidence>
<evidence type="ECO:0000256" key="4">
    <source>
        <dbReference type="ARBA" id="ARBA00022692"/>
    </source>
</evidence>
<dbReference type="SUPFAM" id="SSF51206">
    <property type="entry name" value="cAMP-binding domain-like"/>
    <property type="match status" value="2"/>
</dbReference>
<feature type="region of interest" description="Disordered" evidence="11">
    <location>
        <begin position="146"/>
        <end position="219"/>
    </location>
</feature>
<dbReference type="Pfam" id="PF00027">
    <property type="entry name" value="cNMP_binding"/>
    <property type="match status" value="1"/>
</dbReference>
<dbReference type="PROSITE" id="PS50920">
    <property type="entry name" value="SOLCAR"/>
    <property type="match status" value="3"/>
</dbReference>
<evidence type="ECO:0000256" key="3">
    <source>
        <dbReference type="ARBA" id="ARBA00022448"/>
    </source>
</evidence>
<dbReference type="AlphaFoldDB" id="A0A9N8EMR0"/>
<dbReference type="PROSITE" id="PS50042">
    <property type="entry name" value="CNMP_BINDING_3"/>
    <property type="match status" value="2"/>
</dbReference>
<dbReference type="EMBL" id="CAICTM010001271">
    <property type="protein sequence ID" value="CAB9522166.1"/>
    <property type="molecule type" value="Genomic_DNA"/>
</dbReference>
<evidence type="ECO:0000256" key="2">
    <source>
        <dbReference type="ARBA" id="ARBA00006375"/>
    </source>
</evidence>
<feature type="region of interest" description="Disordered" evidence="11">
    <location>
        <begin position="1"/>
        <end position="24"/>
    </location>
</feature>
<name>A0A9N8EMR0_9STRA</name>
<dbReference type="Pfam" id="PF00153">
    <property type="entry name" value="Mito_carr"/>
    <property type="match status" value="3"/>
</dbReference>
<dbReference type="GO" id="GO:0005509">
    <property type="term" value="F:calcium ion binding"/>
    <property type="evidence" value="ECO:0007669"/>
    <property type="project" value="InterPro"/>
</dbReference>
<protein>
    <submittedName>
        <fullName evidence="14">Mitochondrial aspartate-glutamate transporter AGC1</fullName>
    </submittedName>
</protein>
<keyword evidence="3" id="KW-0813">Transport</keyword>
<feature type="domain" description="EF-hand" evidence="13">
    <location>
        <begin position="622"/>
        <end position="657"/>
    </location>
</feature>
<keyword evidence="15" id="KW-1185">Reference proteome</keyword>
<dbReference type="InterPro" id="IPR011992">
    <property type="entry name" value="EF-hand-dom_pair"/>
</dbReference>
<dbReference type="CDD" id="cd00038">
    <property type="entry name" value="CAP_ED"/>
    <property type="match status" value="1"/>
</dbReference>
<dbReference type="InterPro" id="IPR014710">
    <property type="entry name" value="RmlC-like_jellyroll"/>
</dbReference>
<dbReference type="Gene3D" id="1.10.238.10">
    <property type="entry name" value="EF-hand"/>
    <property type="match status" value="1"/>
</dbReference>
<organism evidence="14 15">
    <name type="scientific">Seminavis robusta</name>
    <dbReference type="NCBI Taxonomy" id="568900"/>
    <lineage>
        <taxon>Eukaryota</taxon>
        <taxon>Sar</taxon>
        <taxon>Stramenopiles</taxon>
        <taxon>Ochrophyta</taxon>
        <taxon>Bacillariophyta</taxon>
        <taxon>Bacillariophyceae</taxon>
        <taxon>Bacillariophycidae</taxon>
        <taxon>Naviculales</taxon>
        <taxon>Naviculaceae</taxon>
        <taxon>Seminavis</taxon>
    </lineage>
</organism>
<keyword evidence="9 10" id="KW-0472">Membrane</keyword>
<dbReference type="Gene3D" id="1.50.40.10">
    <property type="entry name" value="Mitochondrial carrier domain"/>
    <property type="match status" value="1"/>
</dbReference>
<keyword evidence="6" id="KW-0999">Mitochondrion inner membrane</keyword>
<dbReference type="PROSITE" id="PS50222">
    <property type="entry name" value="EF_HAND_2"/>
    <property type="match status" value="1"/>
</dbReference>
<gene>
    <name evidence="14" type="ORF">SEMRO_1273_G258350.1</name>
</gene>
<dbReference type="InterPro" id="IPR051028">
    <property type="entry name" value="Mito_Solute_Carrier"/>
</dbReference>
<dbReference type="PANTHER" id="PTHR45678">
    <property type="entry name" value="MITOCHONDRIAL 2-OXODICARBOXYLATE CARRIER 1-RELATED"/>
    <property type="match status" value="1"/>
</dbReference>
<evidence type="ECO:0000313" key="14">
    <source>
        <dbReference type="EMBL" id="CAB9522166.1"/>
    </source>
</evidence>
<feature type="repeat" description="Solcar" evidence="10">
    <location>
        <begin position="692"/>
        <end position="782"/>
    </location>
</feature>
<evidence type="ECO:0000256" key="9">
    <source>
        <dbReference type="ARBA" id="ARBA00023136"/>
    </source>
</evidence>
<keyword evidence="5" id="KW-0677">Repeat</keyword>
<dbReference type="InterPro" id="IPR002048">
    <property type="entry name" value="EF_hand_dom"/>
</dbReference>
<dbReference type="InterPro" id="IPR018490">
    <property type="entry name" value="cNMP-bd_dom_sf"/>
</dbReference>
<dbReference type="Pfam" id="PF13833">
    <property type="entry name" value="EF-hand_8"/>
    <property type="match status" value="1"/>
</dbReference>
<reference evidence="14" key="1">
    <citation type="submission" date="2020-06" db="EMBL/GenBank/DDBJ databases">
        <authorList>
            <consortium name="Plant Systems Biology data submission"/>
        </authorList>
    </citation>
    <scope>NUCLEOTIDE SEQUENCE</scope>
    <source>
        <strain evidence="14">D6</strain>
    </source>
</reference>
<comment type="subcellular location">
    <subcellularLocation>
        <location evidence="1">Mitochondrion inner membrane</location>
        <topology evidence="1">Multi-pass membrane protein</topology>
    </subcellularLocation>
</comment>
<evidence type="ECO:0000256" key="8">
    <source>
        <dbReference type="ARBA" id="ARBA00023128"/>
    </source>
</evidence>
<feature type="domain" description="Cyclic nucleotide-binding" evidence="12">
    <location>
        <begin position="43"/>
        <end position="74"/>
    </location>
</feature>
<feature type="compositionally biased region" description="Basic and acidic residues" evidence="11">
    <location>
        <begin position="15"/>
        <end position="24"/>
    </location>
</feature>
<dbReference type="GO" id="GO:0022857">
    <property type="term" value="F:transmembrane transporter activity"/>
    <property type="evidence" value="ECO:0007669"/>
    <property type="project" value="TreeGrafter"/>
</dbReference>
<keyword evidence="8" id="KW-0496">Mitochondrion</keyword>
<comment type="similarity">
    <text evidence="2">Belongs to the mitochondrial carrier (TC 2.A.29) family.</text>
</comment>
<dbReference type="InterPro" id="IPR023395">
    <property type="entry name" value="MCP_dom_sf"/>
</dbReference>
<dbReference type="InterPro" id="IPR000595">
    <property type="entry name" value="cNMP-bd_dom"/>
</dbReference>
<dbReference type="InterPro" id="IPR018108">
    <property type="entry name" value="MCP_transmembrane"/>
</dbReference>
<dbReference type="FunFam" id="1.50.40.10:FF:000004">
    <property type="entry name" value="Calcium-binding mitochondrial carrier protein Aralar1"/>
    <property type="match status" value="1"/>
</dbReference>
<dbReference type="SUPFAM" id="SSF103506">
    <property type="entry name" value="Mitochondrial carrier"/>
    <property type="match status" value="1"/>
</dbReference>
<dbReference type="OrthoDB" id="44810at2759"/>
<dbReference type="Proteomes" id="UP001153069">
    <property type="component" value="Unassembled WGS sequence"/>
</dbReference>
<evidence type="ECO:0000256" key="5">
    <source>
        <dbReference type="ARBA" id="ARBA00022737"/>
    </source>
</evidence>
<dbReference type="GO" id="GO:0005743">
    <property type="term" value="C:mitochondrial inner membrane"/>
    <property type="evidence" value="ECO:0007669"/>
    <property type="project" value="UniProtKB-SubCell"/>
</dbReference>
<accession>A0A9N8EMR0</accession>
<feature type="repeat" description="Solcar" evidence="10">
    <location>
        <begin position="795"/>
        <end position="888"/>
    </location>
</feature>
<feature type="repeat" description="Solcar" evidence="10">
    <location>
        <begin position="900"/>
        <end position="988"/>
    </location>
</feature>
<dbReference type="PANTHER" id="PTHR45678:SF9">
    <property type="entry name" value="CALCIUM-BINDING MITOCHONDRIAL CARRIER PROTEIN ARALAR1"/>
    <property type="match status" value="1"/>
</dbReference>
<feature type="domain" description="Cyclic nucleotide-binding" evidence="12">
    <location>
        <begin position="226"/>
        <end position="298"/>
    </location>
</feature>
<keyword evidence="7" id="KW-1133">Transmembrane helix</keyword>
<dbReference type="Gene3D" id="2.60.120.10">
    <property type="entry name" value="Jelly Rolls"/>
    <property type="match status" value="2"/>
</dbReference>